<gene>
    <name evidence="1" type="ORF">GA0116948_103245</name>
</gene>
<dbReference type="Proteomes" id="UP000242818">
    <property type="component" value="Unassembled WGS sequence"/>
</dbReference>
<name>A0A1C4BT54_9BACT</name>
<organism evidence="1 2">
    <name type="scientific">Chitinophaga costaii</name>
    <dbReference type="NCBI Taxonomy" id="1335309"/>
    <lineage>
        <taxon>Bacteria</taxon>
        <taxon>Pseudomonadati</taxon>
        <taxon>Bacteroidota</taxon>
        <taxon>Chitinophagia</taxon>
        <taxon>Chitinophagales</taxon>
        <taxon>Chitinophagaceae</taxon>
        <taxon>Chitinophaga</taxon>
    </lineage>
</organism>
<proteinExistence type="predicted"/>
<evidence type="ECO:0000313" key="2">
    <source>
        <dbReference type="Proteomes" id="UP000242818"/>
    </source>
</evidence>
<dbReference type="EMBL" id="FMAR01000003">
    <property type="protein sequence ID" value="SCC10017.1"/>
    <property type="molecule type" value="Genomic_DNA"/>
</dbReference>
<protein>
    <submittedName>
        <fullName evidence="1">Uncharacterized protein</fullName>
    </submittedName>
</protein>
<dbReference type="AlphaFoldDB" id="A0A1C4BT54"/>
<keyword evidence="2" id="KW-1185">Reference proteome</keyword>
<evidence type="ECO:0000313" key="1">
    <source>
        <dbReference type="EMBL" id="SCC10017.1"/>
    </source>
</evidence>
<sequence>MPAFHQERGFFIDLLRQIHNVTYNYMEIPNAKDGYQLLLVVDLYCPATHFPLS</sequence>
<accession>A0A1C4BT54</accession>
<reference evidence="1 2" key="1">
    <citation type="submission" date="2016-08" db="EMBL/GenBank/DDBJ databases">
        <authorList>
            <person name="Seilhamer J.J."/>
        </authorList>
    </citation>
    <scope>NUCLEOTIDE SEQUENCE [LARGE SCALE GENOMIC DNA]</scope>
    <source>
        <strain evidence="1 2">A37T2</strain>
    </source>
</reference>